<feature type="region of interest" description="Disordered" evidence="1">
    <location>
        <begin position="129"/>
        <end position="195"/>
    </location>
</feature>
<feature type="region of interest" description="Disordered" evidence="1">
    <location>
        <begin position="1"/>
        <end position="20"/>
    </location>
</feature>
<evidence type="ECO:0000313" key="2">
    <source>
        <dbReference type="EMBL" id="KAG2617652.1"/>
    </source>
</evidence>
<reference evidence="2" key="1">
    <citation type="submission" date="2020-05" db="EMBL/GenBank/DDBJ databases">
        <title>WGS assembly of Panicum virgatum.</title>
        <authorList>
            <person name="Lovell J.T."/>
            <person name="Jenkins J."/>
            <person name="Shu S."/>
            <person name="Juenger T.E."/>
            <person name="Schmutz J."/>
        </authorList>
    </citation>
    <scope>NUCLEOTIDE SEQUENCE</scope>
    <source>
        <strain evidence="2">AP13</strain>
    </source>
</reference>
<sequence length="316" mass="35523">MREHMSSSPMNSRRPRSASAGGALLERLRWRNCCRRASDGGMGPHKVLAATERRCRPRSYESGRRNWRLRVEEGWRLKEKLTRGVQVAASGGRLEGEGETDSLSVLVHTKVLAPIRSQYTKLECGEQRHTLQRRGTNRSDRYGGSVRPLPFRLPPPRPADRSWAPPLELQARRNSSACPRRRRPRTSSSSAAPPSVSVWASHRAWRFVSPRRRHRLGFPLPPSTASLGSPPPKGRRRHGPPPRVAAALHRLPRVAATLRRLGRQPPRRLCDAIGISTVNVDDQVYFHKIPDEVLENLVSLRAATVDPLFCSSIVAY</sequence>
<proteinExistence type="predicted"/>
<protein>
    <submittedName>
        <fullName evidence="2">Uncharacterized protein</fullName>
    </submittedName>
</protein>
<dbReference type="EMBL" id="CM029042">
    <property type="protein sequence ID" value="KAG2617652.1"/>
    <property type="molecule type" value="Genomic_DNA"/>
</dbReference>
<organism evidence="2 3">
    <name type="scientific">Panicum virgatum</name>
    <name type="common">Blackwell switchgrass</name>
    <dbReference type="NCBI Taxonomy" id="38727"/>
    <lineage>
        <taxon>Eukaryota</taxon>
        <taxon>Viridiplantae</taxon>
        <taxon>Streptophyta</taxon>
        <taxon>Embryophyta</taxon>
        <taxon>Tracheophyta</taxon>
        <taxon>Spermatophyta</taxon>
        <taxon>Magnoliopsida</taxon>
        <taxon>Liliopsida</taxon>
        <taxon>Poales</taxon>
        <taxon>Poaceae</taxon>
        <taxon>PACMAD clade</taxon>
        <taxon>Panicoideae</taxon>
        <taxon>Panicodae</taxon>
        <taxon>Paniceae</taxon>
        <taxon>Panicinae</taxon>
        <taxon>Panicum</taxon>
        <taxon>Panicum sect. Hiantes</taxon>
    </lineage>
</organism>
<comment type="caution">
    <text evidence="2">The sequence shown here is derived from an EMBL/GenBank/DDBJ whole genome shotgun (WGS) entry which is preliminary data.</text>
</comment>
<gene>
    <name evidence="2" type="ORF">PVAP13_3NG182774</name>
</gene>
<keyword evidence="3" id="KW-1185">Reference proteome</keyword>
<dbReference type="AlphaFoldDB" id="A0A8T0TZJ4"/>
<name>A0A8T0TZJ4_PANVG</name>
<dbReference type="Proteomes" id="UP000823388">
    <property type="component" value="Chromosome 3N"/>
</dbReference>
<evidence type="ECO:0000313" key="3">
    <source>
        <dbReference type="Proteomes" id="UP000823388"/>
    </source>
</evidence>
<evidence type="ECO:0000256" key="1">
    <source>
        <dbReference type="SAM" id="MobiDB-lite"/>
    </source>
</evidence>
<feature type="compositionally biased region" description="Low complexity" evidence="1">
    <location>
        <begin position="186"/>
        <end position="195"/>
    </location>
</feature>
<accession>A0A8T0TZJ4</accession>
<feature type="region of interest" description="Disordered" evidence="1">
    <location>
        <begin position="216"/>
        <end position="241"/>
    </location>
</feature>